<reference evidence="1 2" key="1">
    <citation type="submission" date="2019-02" db="EMBL/GenBank/DDBJ databases">
        <title>Pseudomonas spp from wheat grain.</title>
        <authorList>
            <person name="Cho G.-S."/>
            <person name="Franz C.M.A.P."/>
        </authorList>
    </citation>
    <scope>NUCLEOTIDE SEQUENCE [LARGE SCALE GENOMIC DNA]</scope>
    <source>
        <strain evidence="1 2">133NRW</strain>
    </source>
</reference>
<evidence type="ECO:0000313" key="1">
    <source>
        <dbReference type="EMBL" id="RZI30570.1"/>
    </source>
</evidence>
<dbReference type="EMBL" id="SGFE01000033">
    <property type="protein sequence ID" value="RZI30570.1"/>
    <property type="molecule type" value="Genomic_DNA"/>
</dbReference>
<comment type="caution">
    <text evidence="1">The sequence shown here is derived from an EMBL/GenBank/DDBJ whole genome shotgun (WGS) entry which is preliminary data.</text>
</comment>
<sequence>MLNTSFFPSLLTALGTALRPQQLSREEERLIRYYRLLSEQDRETVRCLFFAIKETSRAEQRKR</sequence>
<protein>
    <submittedName>
        <fullName evidence="1">Uncharacterized protein</fullName>
    </submittedName>
</protein>
<dbReference type="RefSeq" id="WP_130138723.1">
    <property type="nucleotide sequence ID" value="NZ_SGFE01000033.1"/>
</dbReference>
<name>A0A4V2DXH4_9PSED</name>
<evidence type="ECO:0000313" key="2">
    <source>
        <dbReference type="Proteomes" id="UP000293369"/>
    </source>
</evidence>
<dbReference type="Proteomes" id="UP000293369">
    <property type="component" value="Unassembled WGS sequence"/>
</dbReference>
<organism evidence="1 2">
    <name type="scientific">Pseudomonas orientalis</name>
    <dbReference type="NCBI Taxonomy" id="76758"/>
    <lineage>
        <taxon>Bacteria</taxon>
        <taxon>Pseudomonadati</taxon>
        <taxon>Pseudomonadota</taxon>
        <taxon>Gammaproteobacteria</taxon>
        <taxon>Pseudomonadales</taxon>
        <taxon>Pseudomonadaceae</taxon>
        <taxon>Pseudomonas</taxon>
    </lineage>
</organism>
<dbReference type="AlphaFoldDB" id="A0A4V2DXH4"/>
<accession>A0A4V2DXH4</accession>
<proteinExistence type="predicted"/>
<gene>
    <name evidence="1" type="ORF">EUX57_17145</name>
</gene>